<dbReference type="OrthoDB" id="73875at2759"/>
<dbReference type="EMBL" id="CADEPI010000223">
    <property type="protein sequence ID" value="CAB3381067.1"/>
    <property type="molecule type" value="Genomic_DNA"/>
</dbReference>
<feature type="chain" id="PRO_5035734561" description="GH18 domain-containing protein" evidence="1">
    <location>
        <begin position="18"/>
        <end position="431"/>
    </location>
</feature>
<dbReference type="GO" id="GO:0006032">
    <property type="term" value="P:chitin catabolic process"/>
    <property type="evidence" value="ECO:0007669"/>
    <property type="project" value="TreeGrafter"/>
</dbReference>
<evidence type="ECO:0000313" key="4">
    <source>
        <dbReference type="Proteomes" id="UP000494165"/>
    </source>
</evidence>
<feature type="signal peptide" evidence="1">
    <location>
        <begin position="1"/>
        <end position="17"/>
    </location>
</feature>
<sequence>MDRRVKTLAIFLGLSFALEPTQRTFDEYVASCITDCIGLSFSNKSCTANYKTGGFTDEDCTAYNTFQPTLISADQKVMLCDFNPNKDFGANIMTAVEHNLCTHVAFGPWHVFNSEQLKFEPIRSVMKKQLPAKEYSKVHGVKAILTFGSEYAENGMDAGNWSIVAADADWRKQIITQMVELMDVNKFDGISVFWHYSVCPNSDCSAGNRKDKENLVTLMRELYNVTKPQGKLLFLLLPHVDLPLAQGYDLPILWNVVDFFFLHSYLYEGIFNDFLGYPSSLNKMRLSMVTIRKNLGFSKMRKFLAGFSSVSTLYTLAKPNPKPKYKDESYISSYTSIVEVCESVKRGNFTFILNENDGNFAHNKTHVYAYEDYNSLKEKIEFFQSIGMGGLMYARSRDDDVENKCGCGPMPILRIASEILHGRGCLIKQCL</sequence>
<keyword evidence="4" id="KW-1185">Reference proteome</keyword>
<accession>A0A8S1DF70</accession>
<dbReference type="InterPro" id="IPR011583">
    <property type="entry name" value="Chitinase_II/V-like_cat"/>
</dbReference>
<dbReference type="GO" id="GO:0004568">
    <property type="term" value="F:chitinase activity"/>
    <property type="evidence" value="ECO:0007669"/>
    <property type="project" value="TreeGrafter"/>
</dbReference>
<gene>
    <name evidence="3" type="ORF">CLODIP_2_CD01437</name>
</gene>
<dbReference type="AlphaFoldDB" id="A0A8S1DF70"/>
<dbReference type="InterPro" id="IPR001223">
    <property type="entry name" value="Glyco_hydro18_cat"/>
</dbReference>
<reference evidence="3 4" key="1">
    <citation type="submission" date="2020-04" db="EMBL/GenBank/DDBJ databases">
        <authorList>
            <person name="Alioto T."/>
            <person name="Alioto T."/>
            <person name="Gomez Garrido J."/>
        </authorList>
    </citation>
    <scope>NUCLEOTIDE SEQUENCE [LARGE SCALE GENOMIC DNA]</scope>
</reference>
<dbReference type="PANTHER" id="PTHR11177:SF317">
    <property type="entry name" value="CHITINASE 12-RELATED"/>
    <property type="match status" value="1"/>
</dbReference>
<dbReference type="CDD" id="cd00598">
    <property type="entry name" value="GH18_chitinase-like"/>
    <property type="match status" value="1"/>
</dbReference>
<name>A0A8S1DF70_9INSE</name>
<dbReference type="InterPro" id="IPR029070">
    <property type="entry name" value="Chitinase_insertion_sf"/>
</dbReference>
<dbReference type="Pfam" id="PF00704">
    <property type="entry name" value="Glyco_hydro_18"/>
    <property type="match status" value="1"/>
</dbReference>
<dbReference type="Gene3D" id="3.20.20.80">
    <property type="entry name" value="Glycosidases"/>
    <property type="match status" value="2"/>
</dbReference>
<evidence type="ECO:0000256" key="1">
    <source>
        <dbReference type="SAM" id="SignalP"/>
    </source>
</evidence>
<proteinExistence type="predicted"/>
<dbReference type="InterPro" id="IPR017853">
    <property type="entry name" value="GH"/>
</dbReference>
<dbReference type="GO" id="GO:0005576">
    <property type="term" value="C:extracellular region"/>
    <property type="evidence" value="ECO:0007669"/>
    <property type="project" value="TreeGrafter"/>
</dbReference>
<protein>
    <recommendedName>
        <fullName evidence="2">GH18 domain-containing protein</fullName>
    </recommendedName>
</protein>
<dbReference type="SMART" id="SM00636">
    <property type="entry name" value="Glyco_18"/>
    <property type="match status" value="1"/>
</dbReference>
<evidence type="ECO:0000313" key="3">
    <source>
        <dbReference type="EMBL" id="CAB3381067.1"/>
    </source>
</evidence>
<organism evidence="3 4">
    <name type="scientific">Cloeon dipterum</name>
    <dbReference type="NCBI Taxonomy" id="197152"/>
    <lineage>
        <taxon>Eukaryota</taxon>
        <taxon>Metazoa</taxon>
        <taxon>Ecdysozoa</taxon>
        <taxon>Arthropoda</taxon>
        <taxon>Hexapoda</taxon>
        <taxon>Insecta</taxon>
        <taxon>Pterygota</taxon>
        <taxon>Palaeoptera</taxon>
        <taxon>Ephemeroptera</taxon>
        <taxon>Pisciforma</taxon>
        <taxon>Baetidae</taxon>
        <taxon>Cloeon</taxon>
    </lineage>
</organism>
<evidence type="ECO:0000259" key="2">
    <source>
        <dbReference type="PROSITE" id="PS51910"/>
    </source>
</evidence>
<dbReference type="InterPro" id="IPR050314">
    <property type="entry name" value="Glycosyl_Hydrlase_18"/>
</dbReference>
<comment type="caution">
    <text evidence="3">The sequence shown here is derived from an EMBL/GenBank/DDBJ whole genome shotgun (WGS) entry which is preliminary data.</text>
</comment>
<feature type="domain" description="GH18" evidence="2">
    <location>
        <begin position="76"/>
        <end position="423"/>
    </location>
</feature>
<dbReference type="SUPFAM" id="SSF51445">
    <property type="entry name" value="(Trans)glycosidases"/>
    <property type="match status" value="1"/>
</dbReference>
<dbReference type="PROSITE" id="PS51910">
    <property type="entry name" value="GH18_2"/>
    <property type="match status" value="1"/>
</dbReference>
<keyword evidence="1" id="KW-0732">Signal</keyword>
<dbReference type="Proteomes" id="UP000494165">
    <property type="component" value="Unassembled WGS sequence"/>
</dbReference>
<dbReference type="Gene3D" id="3.10.50.10">
    <property type="match status" value="1"/>
</dbReference>
<dbReference type="GO" id="GO:0008061">
    <property type="term" value="F:chitin binding"/>
    <property type="evidence" value="ECO:0007669"/>
    <property type="project" value="InterPro"/>
</dbReference>
<dbReference type="PANTHER" id="PTHR11177">
    <property type="entry name" value="CHITINASE"/>
    <property type="match status" value="1"/>
</dbReference>
<dbReference type="GO" id="GO:0005975">
    <property type="term" value="P:carbohydrate metabolic process"/>
    <property type="evidence" value="ECO:0007669"/>
    <property type="project" value="InterPro"/>
</dbReference>